<feature type="transmembrane region" description="Helical" evidence="13">
    <location>
        <begin position="149"/>
        <end position="168"/>
    </location>
</feature>
<dbReference type="Pfam" id="PF01066">
    <property type="entry name" value="CDP-OH_P_transf"/>
    <property type="match status" value="1"/>
</dbReference>
<feature type="transmembrane region" description="Helical" evidence="13">
    <location>
        <begin position="31"/>
        <end position="51"/>
    </location>
</feature>
<evidence type="ECO:0000313" key="15">
    <source>
        <dbReference type="Proteomes" id="UP000441797"/>
    </source>
</evidence>
<comment type="similarity">
    <text evidence="2 12">Belongs to the CDP-alcohol phosphatidyltransferase class-I family.</text>
</comment>
<dbReference type="InterPro" id="IPR050324">
    <property type="entry name" value="CDP-alcohol_PTase-I"/>
</dbReference>
<feature type="transmembrane region" description="Helical" evidence="13">
    <location>
        <begin position="71"/>
        <end position="95"/>
    </location>
</feature>
<dbReference type="Gene3D" id="1.20.120.1760">
    <property type="match status" value="1"/>
</dbReference>
<dbReference type="PROSITE" id="PS00379">
    <property type="entry name" value="CDP_ALCOHOL_P_TRANSF"/>
    <property type="match status" value="1"/>
</dbReference>
<evidence type="ECO:0000256" key="10">
    <source>
        <dbReference type="ARBA" id="ARBA00023264"/>
    </source>
</evidence>
<dbReference type="PIRSF" id="PIRSF000847">
    <property type="entry name" value="Phos_ph_gly_syn"/>
    <property type="match status" value="1"/>
</dbReference>
<dbReference type="NCBIfam" id="TIGR00560">
    <property type="entry name" value="pgsA"/>
    <property type="match status" value="1"/>
</dbReference>
<dbReference type="GO" id="GO:0008444">
    <property type="term" value="F:CDP-diacylglycerol-glycerol-3-phosphate 3-phosphatidyltransferase activity"/>
    <property type="evidence" value="ECO:0007669"/>
    <property type="project" value="UniProtKB-UniRule"/>
</dbReference>
<proteinExistence type="inferred from homology"/>
<dbReference type="InterPro" id="IPR043130">
    <property type="entry name" value="CDP-OH_PTrfase_TM_dom"/>
</dbReference>
<dbReference type="EMBL" id="NAPY01000002">
    <property type="protein sequence ID" value="MUL35150.1"/>
    <property type="molecule type" value="Genomic_DNA"/>
</dbReference>
<dbReference type="AlphaFoldDB" id="A0A6N8FPB3"/>
<evidence type="ECO:0000256" key="3">
    <source>
        <dbReference type="ARBA" id="ARBA00022516"/>
    </source>
</evidence>
<organism evidence="14 15">
    <name type="scientific">Gloeocapsopsis dulcis AAB1 = 1H9</name>
    <dbReference type="NCBI Taxonomy" id="1433147"/>
    <lineage>
        <taxon>Bacteria</taxon>
        <taxon>Bacillati</taxon>
        <taxon>Cyanobacteriota</taxon>
        <taxon>Cyanophyceae</taxon>
        <taxon>Oscillatoriophycideae</taxon>
        <taxon>Chroococcales</taxon>
        <taxon>Chroococcaceae</taxon>
        <taxon>Gloeocapsopsis</taxon>
        <taxon>Gloeocapsopsis dulcis</taxon>
    </lineage>
</organism>
<evidence type="ECO:0000256" key="1">
    <source>
        <dbReference type="ARBA" id="ARBA00004141"/>
    </source>
</evidence>
<evidence type="ECO:0000256" key="8">
    <source>
        <dbReference type="ARBA" id="ARBA00023136"/>
    </source>
</evidence>
<feature type="transmembrane region" description="Helical" evidence="13">
    <location>
        <begin position="127"/>
        <end position="143"/>
    </location>
</feature>
<dbReference type="PANTHER" id="PTHR14269:SF62">
    <property type="entry name" value="CDP-DIACYLGLYCEROL--GLYCEROL-3-PHOSPHATE 3-PHOSPHATIDYLTRANSFERASE 1, CHLOROPLASTIC"/>
    <property type="match status" value="1"/>
</dbReference>
<gene>
    <name evidence="14" type="ORF">BWI75_01930</name>
</gene>
<evidence type="ECO:0000256" key="12">
    <source>
        <dbReference type="RuleBase" id="RU003750"/>
    </source>
</evidence>
<evidence type="ECO:0000256" key="9">
    <source>
        <dbReference type="ARBA" id="ARBA00023209"/>
    </source>
</evidence>
<reference evidence="14 15" key="1">
    <citation type="journal article" date="2019" name="Front. Microbiol.">
        <title>Genomic Features for Desiccation Tolerance and Sugar Biosynthesis in the Extremophile Gloeocapsopsis sp. UTEX B3054.</title>
        <authorList>
            <person name="Urrejola C."/>
            <person name="Alcorta J."/>
            <person name="Salas L."/>
            <person name="Vasquez M."/>
            <person name="Polz M.F."/>
            <person name="Vicuna R."/>
            <person name="Diez B."/>
        </authorList>
    </citation>
    <scope>NUCLEOTIDE SEQUENCE [LARGE SCALE GENOMIC DNA]</scope>
    <source>
        <strain evidence="14 15">1H9</strain>
    </source>
</reference>
<evidence type="ECO:0000256" key="2">
    <source>
        <dbReference type="ARBA" id="ARBA00010441"/>
    </source>
</evidence>
<keyword evidence="8 13" id="KW-0472">Membrane</keyword>
<keyword evidence="7" id="KW-0443">Lipid metabolism</keyword>
<protein>
    <recommendedName>
        <fullName evidence="11">CDP-diacylglycerol--glycerol-3-phosphate 3-phosphatidyltransferase</fullName>
        <ecNumber evidence="11">2.7.8.5</ecNumber>
    </recommendedName>
</protein>
<keyword evidence="15" id="KW-1185">Reference proteome</keyword>
<dbReference type="InterPro" id="IPR000462">
    <property type="entry name" value="CDP-OH_P_trans"/>
</dbReference>
<evidence type="ECO:0000256" key="13">
    <source>
        <dbReference type="SAM" id="Phobius"/>
    </source>
</evidence>
<accession>A0A6N8FPB3</accession>
<keyword evidence="3" id="KW-0444">Lipid biosynthesis</keyword>
<evidence type="ECO:0000256" key="5">
    <source>
        <dbReference type="ARBA" id="ARBA00022692"/>
    </source>
</evidence>
<dbReference type="EC" id="2.7.8.5" evidence="11"/>
<dbReference type="InterPro" id="IPR004570">
    <property type="entry name" value="Phosphatidylglycerol_P_synth"/>
</dbReference>
<keyword evidence="5 13" id="KW-0812">Transmembrane</keyword>
<evidence type="ECO:0000256" key="4">
    <source>
        <dbReference type="ARBA" id="ARBA00022679"/>
    </source>
</evidence>
<evidence type="ECO:0000256" key="7">
    <source>
        <dbReference type="ARBA" id="ARBA00023098"/>
    </source>
</evidence>
<sequence length="191" mass="20971">MTLPTWVTLSRLLVLPILLYYLENPTPETRWLSVVIFLIAALTDWVDGYLARRLNQITELGKFLDPLVDKLLILAPLLALNKLGQVPTWGVFLILARELTIAGWRVTPSLTGNTAIAGANFWGKLKTVSQIAAIALLIAPLPVDWQFPLIAFWVAVALTLISGVIYLLPATDKISSSTEKSTSAVSPPEVR</sequence>
<keyword evidence="4 12" id="KW-0808">Transferase</keyword>
<comment type="caution">
    <text evidence="14">The sequence shown here is derived from an EMBL/GenBank/DDBJ whole genome shotgun (WGS) entry which is preliminary data.</text>
</comment>
<keyword evidence="6 13" id="KW-1133">Transmembrane helix</keyword>
<keyword evidence="10" id="KW-1208">Phospholipid metabolism</keyword>
<dbReference type="GO" id="GO:0016020">
    <property type="term" value="C:membrane"/>
    <property type="evidence" value="ECO:0007669"/>
    <property type="project" value="UniProtKB-SubCell"/>
</dbReference>
<comment type="subcellular location">
    <subcellularLocation>
        <location evidence="1">Membrane</location>
        <topology evidence="1">Multi-pass membrane protein</topology>
    </subcellularLocation>
</comment>
<evidence type="ECO:0000256" key="6">
    <source>
        <dbReference type="ARBA" id="ARBA00022989"/>
    </source>
</evidence>
<dbReference type="PANTHER" id="PTHR14269">
    <property type="entry name" value="CDP-DIACYLGLYCEROL--GLYCEROL-3-PHOSPHATE 3-PHOSPHATIDYLTRANSFERASE-RELATED"/>
    <property type="match status" value="1"/>
</dbReference>
<dbReference type="RefSeq" id="WP_105220223.1">
    <property type="nucleotide sequence ID" value="NZ_CAWNSU010000057.1"/>
</dbReference>
<feature type="transmembrane region" description="Helical" evidence="13">
    <location>
        <begin position="6"/>
        <end position="22"/>
    </location>
</feature>
<keyword evidence="9" id="KW-0594">Phospholipid biosynthesis</keyword>
<evidence type="ECO:0000313" key="14">
    <source>
        <dbReference type="EMBL" id="MUL35150.1"/>
    </source>
</evidence>
<name>A0A6N8FPB3_9CHRO</name>
<evidence type="ECO:0000256" key="11">
    <source>
        <dbReference type="NCBIfam" id="TIGR00560"/>
    </source>
</evidence>
<dbReference type="InterPro" id="IPR048254">
    <property type="entry name" value="CDP_ALCOHOL_P_TRANSF_CS"/>
</dbReference>
<dbReference type="Proteomes" id="UP000441797">
    <property type="component" value="Unassembled WGS sequence"/>
</dbReference>
<dbReference type="GO" id="GO:0046474">
    <property type="term" value="P:glycerophospholipid biosynthetic process"/>
    <property type="evidence" value="ECO:0007669"/>
    <property type="project" value="TreeGrafter"/>
</dbReference>